<feature type="transmembrane region" description="Helical" evidence="1">
    <location>
        <begin position="111"/>
        <end position="129"/>
    </location>
</feature>
<reference evidence="2" key="2">
    <citation type="submission" date="2020-09" db="EMBL/GenBank/DDBJ databases">
        <authorList>
            <person name="Sun Q."/>
            <person name="Zhou Y."/>
        </authorList>
    </citation>
    <scope>NUCLEOTIDE SEQUENCE</scope>
    <source>
        <strain evidence="2">CGMCC 1.12506</strain>
    </source>
</reference>
<feature type="transmembrane region" description="Helical" evidence="1">
    <location>
        <begin position="21"/>
        <end position="41"/>
    </location>
</feature>
<organism evidence="2 3">
    <name type="scientific">Flavobacterium orientale</name>
    <dbReference type="NCBI Taxonomy" id="1756020"/>
    <lineage>
        <taxon>Bacteria</taxon>
        <taxon>Pseudomonadati</taxon>
        <taxon>Bacteroidota</taxon>
        <taxon>Flavobacteriia</taxon>
        <taxon>Flavobacteriales</taxon>
        <taxon>Flavobacteriaceae</taxon>
        <taxon>Flavobacterium</taxon>
    </lineage>
</organism>
<dbReference type="Proteomes" id="UP000625735">
    <property type="component" value="Unassembled WGS sequence"/>
</dbReference>
<accession>A0A916Y6Q4</accession>
<reference evidence="2" key="1">
    <citation type="journal article" date="2014" name="Int. J. Syst. Evol. Microbiol.">
        <title>Complete genome sequence of Corynebacterium casei LMG S-19264T (=DSM 44701T), isolated from a smear-ripened cheese.</title>
        <authorList>
            <consortium name="US DOE Joint Genome Institute (JGI-PGF)"/>
            <person name="Walter F."/>
            <person name="Albersmeier A."/>
            <person name="Kalinowski J."/>
            <person name="Ruckert C."/>
        </authorList>
    </citation>
    <scope>NUCLEOTIDE SEQUENCE</scope>
    <source>
        <strain evidence="2">CGMCC 1.12506</strain>
    </source>
</reference>
<dbReference type="AlphaFoldDB" id="A0A916Y6Q4"/>
<protein>
    <submittedName>
        <fullName evidence="2">Uncharacterized protein</fullName>
    </submittedName>
</protein>
<name>A0A916Y6Q4_9FLAO</name>
<sequence length="142" mass="15667">MQSLAQQLQSTVDEVEPGLTFILWLDVFMCLLFIGFLTTAIVKRNEAAIHKRLMLYTGLVFIFAATNRMAGSIGFITGLDISMPLGLLLLLSLTGSLLIHDRKTQGKILSVSWWCFGLYWLCVVLSLVISGSEWGGVLLGVE</sequence>
<keyword evidence="1" id="KW-0472">Membrane</keyword>
<keyword evidence="1" id="KW-1133">Transmembrane helix</keyword>
<keyword evidence="3" id="KW-1185">Reference proteome</keyword>
<evidence type="ECO:0000313" key="2">
    <source>
        <dbReference type="EMBL" id="GGD31549.1"/>
    </source>
</evidence>
<comment type="caution">
    <text evidence="2">The sequence shown here is derived from an EMBL/GenBank/DDBJ whole genome shotgun (WGS) entry which is preliminary data.</text>
</comment>
<proteinExistence type="predicted"/>
<evidence type="ECO:0000313" key="3">
    <source>
        <dbReference type="Proteomes" id="UP000625735"/>
    </source>
</evidence>
<keyword evidence="1" id="KW-0812">Transmembrane</keyword>
<gene>
    <name evidence="2" type="ORF">GCM10011343_22150</name>
</gene>
<evidence type="ECO:0000256" key="1">
    <source>
        <dbReference type="SAM" id="Phobius"/>
    </source>
</evidence>
<dbReference type="EMBL" id="BMFG01000009">
    <property type="protein sequence ID" value="GGD31549.1"/>
    <property type="molecule type" value="Genomic_DNA"/>
</dbReference>
<feature type="transmembrane region" description="Helical" evidence="1">
    <location>
        <begin position="81"/>
        <end position="99"/>
    </location>
</feature>
<feature type="transmembrane region" description="Helical" evidence="1">
    <location>
        <begin position="53"/>
        <end position="75"/>
    </location>
</feature>